<evidence type="ECO:0000313" key="3">
    <source>
        <dbReference type="EMBL" id="GAX75232.1"/>
    </source>
</evidence>
<protein>
    <recommendedName>
        <fullName evidence="2">Tyrosine specific protein phosphatases domain-containing protein</fullName>
    </recommendedName>
</protein>
<organism evidence="3 4">
    <name type="scientific">Chlamydomonas eustigma</name>
    <dbReference type="NCBI Taxonomy" id="1157962"/>
    <lineage>
        <taxon>Eukaryota</taxon>
        <taxon>Viridiplantae</taxon>
        <taxon>Chlorophyta</taxon>
        <taxon>core chlorophytes</taxon>
        <taxon>Chlorophyceae</taxon>
        <taxon>CS clade</taxon>
        <taxon>Chlamydomonadales</taxon>
        <taxon>Chlamydomonadaceae</taxon>
        <taxon>Chlamydomonas</taxon>
    </lineage>
</organism>
<dbReference type="PANTHER" id="PTHR23339">
    <property type="entry name" value="TYROSINE SPECIFIC PROTEIN PHOSPHATASE AND DUAL SPECIFICITY PROTEIN PHOSPHATASE"/>
    <property type="match status" value="1"/>
</dbReference>
<dbReference type="Gene3D" id="3.90.190.10">
    <property type="entry name" value="Protein tyrosine phosphatase superfamily"/>
    <property type="match status" value="1"/>
</dbReference>
<dbReference type="STRING" id="1157962.A0A250WX85"/>
<dbReference type="GO" id="GO:0016791">
    <property type="term" value="F:phosphatase activity"/>
    <property type="evidence" value="ECO:0007669"/>
    <property type="project" value="UniProtKB-ARBA"/>
</dbReference>
<dbReference type="Pfam" id="PF22784">
    <property type="entry name" value="PTP-SAK"/>
    <property type="match status" value="1"/>
</dbReference>
<evidence type="ECO:0000313" key="4">
    <source>
        <dbReference type="Proteomes" id="UP000232323"/>
    </source>
</evidence>
<evidence type="ECO:0000256" key="1">
    <source>
        <dbReference type="ARBA" id="ARBA00022801"/>
    </source>
</evidence>
<dbReference type="SUPFAM" id="SSF52799">
    <property type="entry name" value="(Phosphotyrosine protein) phosphatases II"/>
    <property type="match status" value="1"/>
</dbReference>
<dbReference type="InterPro" id="IPR029021">
    <property type="entry name" value="Prot-tyrosine_phosphatase-like"/>
</dbReference>
<reference evidence="3 4" key="1">
    <citation type="submission" date="2017-08" db="EMBL/GenBank/DDBJ databases">
        <title>Acidophilic green algal genome provides insights into adaptation to an acidic environment.</title>
        <authorList>
            <person name="Hirooka S."/>
            <person name="Hirose Y."/>
            <person name="Kanesaki Y."/>
            <person name="Higuchi S."/>
            <person name="Fujiwara T."/>
            <person name="Onuma R."/>
            <person name="Era A."/>
            <person name="Ohbayashi R."/>
            <person name="Uzuka A."/>
            <person name="Nozaki H."/>
            <person name="Yoshikawa H."/>
            <person name="Miyagishima S.Y."/>
        </authorList>
    </citation>
    <scope>NUCLEOTIDE SEQUENCE [LARGE SCALE GENOMIC DNA]</scope>
    <source>
        <strain evidence="3 4">NIES-2499</strain>
    </source>
</reference>
<name>A0A250WX85_9CHLO</name>
<gene>
    <name evidence="3" type="ORF">CEUSTIGMA_g2677.t1</name>
</gene>
<sequence length="284" mass="32063">MRTQVNSGGNMIRAIETNLRCSPFKSTYQSKRLSSVRASNIQSRAVPRLQPLDDSYEEWHTFKPYANWLVPGHVMLGRYPFVEPSRCLSRKQGEEQLSQILNVGITTFVCLQDELPPQDMLKISGKDGFLPYKTTAELIQAALNGPAPETEDLHALRTPALNKFLPPKKKQASLVTNRKELKFLHSPIVDLGLPSVEALQKLLFDLETRLESGEKLYIHCWGGRGRAGTVGACMLQRMYGVSVDESLERVQRAFSTRGDVQYKSPETDEQFEFVRNYARLVASS</sequence>
<dbReference type="InterPro" id="IPR050561">
    <property type="entry name" value="PTP"/>
</dbReference>
<evidence type="ECO:0000259" key="2">
    <source>
        <dbReference type="PROSITE" id="PS50056"/>
    </source>
</evidence>
<comment type="caution">
    <text evidence="3">The sequence shown here is derived from an EMBL/GenBank/DDBJ whole genome shotgun (WGS) entry which is preliminary data.</text>
</comment>
<dbReference type="AlphaFoldDB" id="A0A250WX85"/>
<dbReference type="EMBL" id="BEGY01000011">
    <property type="protein sequence ID" value="GAX75232.1"/>
    <property type="molecule type" value="Genomic_DNA"/>
</dbReference>
<accession>A0A250WX85</accession>
<keyword evidence="4" id="KW-1185">Reference proteome</keyword>
<feature type="domain" description="Tyrosine specific protein phosphatases" evidence="2">
    <location>
        <begin position="197"/>
        <end position="252"/>
    </location>
</feature>
<keyword evidence="1" id="KW-0378">Hydrolase</keyword>
<dbReference type="InterPro" id="IPR057023">
    <property type="entry name" value="PTP-SAK"/>
</dbReference>
<dbReference type="OrthoDB" id="2017893at2759"/>
<dbReference type="Proteomes" id="UP000232323">
    <property type="component" value="Unassembled WGS sequence"/>
</dbReference>
<proteinExistence type="predicted"/>
<dbReference type="InterPro" id="IPR000387">
    <property type="entry name" value="Tyr_Pase_dom"/>
</dbReference>
<dbReference type="PROSITE" id="PS50056">
    <property type="entry name" value="TYR_PHOSPHATASE_2"/>
    <property type="match status" value="1"/>
</dbReference>